<keyword evidence="1" id="KW-0812">Transmembrane</keyword>
<evidence type="ECO:0000313" key="3">
    <source>
        <dbReference type="EMBL" id="KFH07988.1"/>
    </source>
</evidence>
<evidence type="ECO:0000256" key="1">
    <source>
        <dbReference type="SAM" id="Phobius"/>
    </source>
</evidence>
<dbReference type="GO" id="GO:0016020">
    <property type="term" value="C:membrane"/>
    <property type="evidence" value="ECO:0007669"/>
    <property type="project" value="InterPro"/>
</dbReference>
<reference evidence="3 4" key="1">
    <citation type="submission" date="2014-08" db="EMBL/GenBank/DDBJ databases">
        <authorList>
            <person name="Sibley D."/>
            <person name="Venepally P."/>
            <person name="Karamycheva S."/>
            <person name="Hadjithomas M."/>
            <person name="Khan A."/>
            <person name="Brunk B."/>
            <person name="Roos D."/>
            <person name="Caler E."/>
            <person name="Lorenzi H."/>
        </authorList>
    </citation>
    <scope>NUCLEOTIDE SEQUENCE [LARGE SCALE GENOMIC DNA]</scope>
    <source>
        <strain evidence="3 4">VAND</strain>
    </source>
</reference>
<feature type="domain" description="Cytochrome b/b6 N-terminal region profile" evidence="2">
    <location>
        <begin position="54"/>
        <end position="116"/>
    </location>
</feature>
<dbReference type="AlphaFoldDB" id="A0A086Q5V6"/>
<evidence type="ECO:0000313" key="4">
    <source>
        <dbReference type="Proteomes" id="UP000028840"/>
    </source>
</evidence>
<name>A0A086Q5V6_TOXGO</name>
<sequence>MTRLAWNVFVDDSGVPQLSTGAQLGLKTATHHMQVLSGNVYSGLYSHLVFYRCALNLNSSYNFAFLVVMTFVLQIITGITPAFKYTSEASCAFAPTFIYKLYKYHDIHFGSLLPNVSLYGIHGSDSCWPGTCLVTG</sequence>
<keyword evidence="1" id="KW-1133">Transmembrane helix</keyword>
<dbReference type="VEuPathDB" id="ToxoDB:TGVAND_361600"/>
<dbReference type="Gene3D" id="1.20.810.10">
    <property type="entry name" value="Cytochrome Bc1 Complex, Chain C"/>
    <property type="match status" value="1"/>
</dbReference>
<accession>A0A086Q5V6</accession>
<organism evidence="3 4">
    <name type="scientific">Toxoplasma gondii VAND</name>
    <dbReference type="NCBI Taxonomy" id="933077"/>
    <lineage>
        <taxon>Eukaryota</taxon>
        <taxon>Sar</taxon>
        <taxon>Alveolata</taxon>
        <taxon>Apicomplexa</taxon>
        <taxon>Conoidasida</taxon>
        <taxon>Coccidia</taxon>
        <taxon>Eucoccidiorida</taxon>
        <taxon>Eimeriorina</taxon>
        <taxon>Sarcocystidae</taxon>
        <taxon>Toxoplasma</taxon>
    </lineage>
</organism>
<dbReference type="InterPro" id="IPR027387">
    <property type="entry name" value="Cytb/b6-like_sf"/>
</dbReference>
<reference evidence="3 4" key="2">
    <citation type="journal article" date="2015" name="Eukaryot. Cell">
        <title>Genetic mapping reveals that sinefungin resistance in Toxoplasma gondii is controlled by a putative amino acid transporter locus that can be used as a negative selectable marker.</title>
        <authorList>
            <person name="Behnke M.S."/>
            <person name="Khan A."/>
            <person name="Sibley L.D."/>
        </authorList>
    </citation>
    <scope>NUCLEOTIDE SEQUENCE [LARGE SCALE GENOMIC DNA]</scope>
    <source>
        <strain evidence="3 4">VAND</strain>
    </source>
</reference>
<gene>
    <name evidence="3" type="ORF">TGVAND_361600</name>
</gene>
<dbReference type="InterPro" id="IPR016174">
    <property type="entry name" value="Di-haem_cyt_TM"/>
</dbReference>
<dbReference type="SUPFAM" id="SSF81342">
    <property type="entry name" value="Transmembrane di-heme cytochromes"/>
    <property type="match status" value="1"/>
</dbReference>
<dbReference type="EMBL" id="AEYJ02000710">
    <property type="protein sequence ID" value="KFH07988.1"/>
    <property type="molecule type" value="Genomic_DNA"/>
</dbReference>
<dbReference type="GO" id="GO:0016491">
    <property type="term" value="F:oxidoreductase activity"/>
    <property type="evidence" value="ECO:0007669"/>
    <property type="project" value="InterPro"/>
</dbReference>
<dbReference type="InterPro" id="IPR005797">
    <property type="entry name" value="Cyt_b/b6_N"/>
</dbReference>
<comment type="caution">
    <text evidence="3">The sequence shown here is derived from an EMBL/GenBank/DDBJ whole genome shotgun (WGS) entry which is preliminary data.</text>
</comment>
<dbReference type="GO" id="GO:0009055">
    <property type="term" value="F:electron transfer activity"/>
    <property type="evidence" value="ECO:0007669"/>
    <property type="project" value="InterPro"/>
</dbReference>
<dbReference type="Proteomes" id="UP000028840">
    <property type="component" value="Unassembled WGS sequence"/>
</dbReference>
<protein>
    <submittedName>
        <fullName evidence="3">Putative cytochrome protein B</fullName>
    </submittedName>
</protein>
<proteinExistence type="predicted"/>
<keyword evidence="1" id="KW-0472">Membrane</keyword>
<dbReference type="GO" id="GO:0022904">
    <property type="term" value="P:respiratory electron transport chain"/>
    <property type="evidence" value="ECO:0007669"/>
    <property type="project" value="InterPro"/>
</dbReference>
<feature type="transmembrane region" description="Helical" evidence="1">
    <location>
        <begin position="63"/>
        <end position="83"/>
    </location>
</feature>
<dbReference type="Pfam" id="PF00033">
    <property type="entry name" value="Cytochrome_B"/>
    <property type="match status" value="1"/>
</dbReference>
<evidence type="ECO:0000259" key="2">
    <source>
        <dbReference type="Pfam" id="PF00033"/>
    </source>
</evidence>